<evidence type="ECO:0000259" key="6">
    <source>
        <dbReference type="PROSITE" id="PS51007"/>
    </source>
</evidence>
<evidence type="ECO:0000256" key="2">
    <source>
        <dbReference type="ARBA" id="ARBA00022723"/>
    </source>
</evidence>
<feature type="chain" id="PRO_5018062012" evidence="5">
    <location>
        <begin position="19"/>
        <end position="146"/>
    </location>
</feature>
<dbReference type="RefSeq" id="WP_197735649.1">
    <property type="nucleotide sequence ID" value="NZ_AP019700.1"/>
</dbReference>
<dbReference type="SUPFAM" id="SSF46626">
    <property type="entry name" value="Cytochrome c"/>
    <property type="match status" value="1"/>
</dbReference>
<evidence type="ECO:0000256" key="5">
    <source>
        <dbReference type="SAM" id="SignalP"/>
    </source>
</evidence>
<dbReference type="InterPro" id="IPR036909">
    <property type="entry name" value="Cyt_c-like_dom_sf"/>
</dbReference>
<protein>
    <submittedName>
        <fullName evidence="7">Sulfur-oxidizing protein SoxX</fullName>
    </submittedName>
</protein>
<evidence type="ECO:0000313" key="8">
    <source>
        <dbReference type="Proteomes" id="UP000278222"/>
    </source>
</evidence>
<dbReference type="EMBL" id="RJKX01000018">
    <property type="protein sequence ID" value="ROP81319.1"/>
    <property type="molecule type" value="Genomic_DNA"/>
</dbReference>
<keyword evidence="3 4" id="KW-0408">Iron</keyword>
<dbReference type="GO" id="GO:0009055">
    <property type="term" value="F:electron transfer activity"/>
    <property type="evidence" value="ECO:0007669"/>
    <property type="project" value="InterPro"/>
</dbReference>
<reference evidence="7 8" key="1">
    <citation type="submission" date="2018-11" db="EMBL/GenBank/DDBJ databases">
        <title>Genomic Encyclopedia of Type Strains, Phase IV (KMG-IV): sequencing the most valuable type-strain genomes for metagenomic binning, comparative biology and taxonomic classification.</title>
        <authorList>
            <person name="Goeker M."/>
        </authorList>
    </citation>
    <scope>NUCLEOTIDE SEQUENCE [LARGE SCALE GENOMIC DNA]</scope>
    <source>
        <strain evidence="7 8">DSM 5900</strain>
    </source>
</reference>
<name>A0A3N1KR94_9PROT</name>
<keyword evidence="2 4" id="KW-0479">Metal-binding</keyword>
<feature type="domain" description="Cytochrome c" evidence="6">
    <location>
        <begin position="39"/>
        <end position="143"/>
    </location>
</feature>
<accession>A0A3N1KR94</accession>
<keyword evidence="5" id="KW-0732">Signal</keyword>
<organism evidence="7 8">
    <name type="scientific">Stella humosa</name>
    <dbReference type="NCBI Taxonomy" id="94"/>
    <lineage>
        <taxon>Bacteria</taxon>
        <taxon>Pseudomonadati</taxon>
        <taxon>Pseudomonadota</taxon>
        <taxon>Alphaproteobacteria</taxon>
        <taxon>Rhodospirillales</taxon>
        <taxon>Stellaceae</taxon>
        <taxon>Stella</taxon>
    </lineage>
</organism>
<gene>
    <name evidence="7" type="ORF">EDC65_5175</name>
</gene>
<evidence type="ECO:0000313" key="7">
    <source>
        <dbReference type="EMBL" id="ROP81319.1"/>
    </source>
</evidence>
<dbReference type="NCBIfam" id="TIGR04485">
    <property type="entry name" value="thiosulf_SoxX"/>
    <property type="match status" value="1"/>
</dbReference>
<keyword evidence="1 4" id="KW-0349">Heme</keyword>
<dbReference type="PROSITE" id="PS51007">
    <property type="entry name" value="CYTC"/>
    <property type="match status" value="1"/>
</dbReference>
<dbReference type="Gene3D" id="1.10.760.10">
    <property type="entry name" value="Cytochrome c-like domain"/>
    <property type="match status" value="1"/>
</dbReference>
<keyword evidence="8" id="KW-1185">Reference proteome</keyword>
<dbReference type="AlphaFoldDB" id="A0A3N1KR94"/>
<evidence type="ECO:0000256" key="3">
    <source>
        <dbReference type="ARBA" id="ARBA00023004"/>
    </source>
</evidence>
<dbReference type="Proteomes" id="UP000278222">
    <property type="component" value="Unassembled WGS sequence"/>
</dbReference>
<proteinExistence type="predicted"/>
<dbReference type="InterPro" id="IPR009056">
    <property type="entry name" value="Cyt_c-like_dom"/>
</dbReference>
<dbReference type="InterPro" id="IPR030999">
    <property type="entry name" value="Thiosulf_SoxX"/>
</dbReference>
<evidence type="ECO:0000256" key="1">
    <source>
        <dbReference type="ARBA" id="ARBA00022617"/>
    </source>
</evidence>
<comment type="caution">
    <text evidence="7">The sequence shown here is derived from an EMBL/GenBank/DDBJ whole genome shotgun (WGS) entry which is preliminary data.</text>
</comment>
<feature type="signal peptide" evidence="5">
    <location>
        <begin position="1"/>
        <end position="18"/>
    </location>
</feature>
<sequence>MGLAAALLAMAGPAPAQAPVAPFRVQGDGIAQPLAGLAGDVARGRRITADRQVGTCLLCHAGPFPEERFQGTIGPDLAGVGTRLTAAQIRLRVVDPRRLAPETIMPAYHSIAGRTRVGAAWRDRPILDAQQVEDVVAFLATLRDPS</sequence>
<evidence type="ECO:0000256" key="4">
    <source>
        <dbReference type="PROSITE-ProRule" id="PRU00433"/>
    </source>
</evidence>
<dbReference type="GO" id="GO:0046872">
    <property type="term" value="F:metal ion binding"/>
    <property type="evidence" value="ECO:0007669"/>
    <property type="project" value="UniProtKB-KW"/>
</dbReference>
<dbReference type="GO" id="GO:0020037">
    <property type="term" value="F:heme binding"/>
    <property type="evidence" value="ECO:0007669"/>
    <property type="project" value="InterPro"/>
</dbReference>